<evidence type="ECO:0000256" key="1">
    <source>
        <dbReference type="SAM" id="MobiDB-lite"/>
    </source>
</evidence>
<dbReference type="Proteomes" id="UP001054889">
    <property type="component" value="Unassembled WGS sequence"/>
</dbReference>
<proteinExistence type="predicted"/>
<feature type="compositionally biased region" description="Low complexity" evidence="1">
    <location>
        <begin position="84"/>
        <end position="95"/>
    </location>
</feature>
<feature type="compositionally biased region" description="Basic residues" evidence="1">
    <location>
        <begin position="96"/>
        <end position="109"/>
    </location>
</feature>
<comment type="caution">
    <text evidence="2">The sequence shown here is derived from an EMBL/GenBank/DDBJ whole genome shotgun (WGS) entry which is preliminary data.</text>
</comment>
<dbReference type="EMBL" id="BQKI01000081">
    <property type="protein sequence ID" value="GJN29726.1"/>
    <property type="molecule type" value="Genomic_DNA"/>
</dbReference>
<feature type="compositionally biased region" description="Basic residues" evidence="1">
    <location>
        <begin position="68"/>
        <end position="80"/>
    </location>
</feature>
<reference evidence="2" key="1">
    <citation type="journal article" date="2018" name="DNA Res.">
        <title>Multiple hybrid de novo genome assembly of finger millet, an orphan allotetraploid crop.</title>
        <authorList>
            <person name="Hatakeyama M."/>
            <person name="Aluri S."/>
            <person name="Balachadran M.T."/>
            <person name="Sivarajan S.R."/>
            <person name="Patrignani A."/>
            <person name="Gruter S."/>
            <person name="Poveda L."/>
            <person name="Shimizu-Inatsugi R."/>
            <person name="Baeten J."/>
            <person name="Francoijs K.J."/>
            <person name="Nataraja K.N."/>
            <person name="Reddy Y.A.N."/>
            <person name="Phadnis S."/>
            <person name="Ravikumar R.L."/>
            <person name="Schlapbach R."/>
            <person name="Sreeman S.M."/>
            <person name="Shimizu K.K."/>
        </authorList>
    </citation>
    <scope>NUCLEOTIDE SEQUENCE</scope>
</reference>
<dbReference type="AlphaFoldDB" id="A0AAV5F4G6"/>
<gene>
    <name evidence="2" type="primary">gb17977</name>
    <name evidence="2" type="ORF">PR202_gb17977</name>
</gene>
<name>A0AAV5F4G6_ELECO</name>
<feature type="compositionally biased region" description="Low complexity" evidence="1">
    <location>
        <begin position="24"/>
        <end position="58"/>
    </location>
</feature>
<accession>A0AAV5F4G6</accession>
<sequence>MAMKKGGAAGLKQILKRCSSLGSAAAAAARRAAGPLRGVRGRAAAPVRGAHRAAGPAGVPVPAPPRRGGVRVRRRRRRRDPRAPLRGGRLPLPHLRTMRPRVRRRPVKG</sequence>
<protein>
    <submittedName>
        <fullName evidence="2">Uncharacterized protein</fullName>
    </submittedName>
</protein>
<organism evidence="2 3">
    <name type="scientific">Eleusine coracana subsp. coracana</name>
    <dbReference type="NCBI Taxonomy" id="191504"/>
    <lineage>
        <taxon>Eukaryota</taxon>
        <taxon>Viridiplantae</taxon>
        <taxon>Streptophyta</taxon>
        <taxon>Embryophyta</taxon>
        <taxon>Tracheophyta</taxon>
        <taxon>Spermatophyta</taxon>
        <taxon>Magnoliopsida</taxon>
        <taxon>Liliopsida</taxon>
        <taxon>Poales</taxon>
        <taxon>Poaceae</taxon>
        <taxon>PACMAD clade</taxon>
        <taxon>Chloridoideae</taxon>
        <taxon>Cynodonteae</taxon>
        <taxon>Eleusininae</taxon>
        <taxon>Eleusine</taxon>
    </lineage>
</organism>
<reference evidence="2" key="2">
    <citation type="submission" date="2021-12" db="EMBL/GenBank/DDBJ databases">
        <title>Resequencing data analysis of finger millet.</title>
        <authorList>
            <person name="Hatakeyama M."/>
            <person name="Aluri S."/>
            <person name="Balachadran M.T."/>
            <person name="Sivarajan S.R."/>
            <person name="Poveda L."/>
            <person name="Shimizu-Inatsugi R."/>
            <person name="Schlapbach R."/>
            <person name="Sreeman S.M."/>
            <person name="Shimizu K.K."/>
        </authorList>
    </citation>
    <scope>NUCLEOTIDE SEQUENCE</scope>
</reference>
<evidence type="ECO:0000313" key="2">
    <source>
        <dbReference type="EMBL" id="GJN29726.1"/>
    </source>
</evidence>
<evidence type="ECO:0000313" key="3">
    <source>
        <dbReference type="Proteomes" id="UP001054889"/>
    </source>
</evidence>
<keyword evidence="3" id="KW-1185">Reference proteome</keyword>
<feature type="region of interest" description="Disordered" evidence="1">
    <location>
        <begin position="23"/>
        <end position="109"/>
    </location>
</feature>